<reference evidence="2 3" key="1">
    <citation type="submission" date="2021-01" db="EMBL/GenBank/DDBJ databases">
        <title>Sequencing the genomes of 1000 actinobacteria strains.</title>
        <authorList>
            <person name="Klenk H.-P."/>
        </authorList>
    </citation>
    <scope>NUCLEOTIDE SEQUENCE [LARGE SCALE GENOMIC DNA]</scope>
    <source>
        <strain evidence="2 3">DSM 18239</strain>
    </source>
</reference>
<keyword evidence="1" id="KW-0472">Membrane</keyword>
<evidence type="ECO:0000313" key="3">
    <source>
        <dbReference type="Proteomes" id="UP000732378"/>
    </source>
</evidence>
<keyword evidence="1" id="KW-0812">Transmembrane</keyword>
<feature type="transmembrane region" description="Helical" evidence="1">
    <location>
        <begin position="6"/>
        <end position="25"/>
    </location>
</feature>
<evidence type="ECO:0000313" key="2">
    <source>
        <dbReference type="EMBL" id="MBM7508520.1"/>
    </source>
</evidence>
<name>A0ABS2MBI2_9ACTN</name>
<dbReference type="Proteomes" id="UP000732378">
    <property type="component" value="Unassembled WGS sequence"/>
</dbReference>
<sequence>MLESILAVGPLLAGLAAATGLILGLTKTVRLRRRESTLREAMTALDAGSKQYAILGDLHRAAVAELVGRQLTSAWRVAWPWLVWLTVIYFHIEPAKLAAEYLATEKDPSAAWRKSVEGSV</sequence>
<dbReference type="RefSeq" id="WP_193669614.1">
    <property type="nucleotide sequence ID" value="NZ_JACDTV010000009.1"/>
</dbReference>
<keyword evidence="1" id="KW-1133">Transmembrane helix</keyword>
<organism evidence="2 3">
    <name type="scientific">Nocardioides salarius</name>
    <dbReference type="NCBI Taxonomy" id="374513"/>
    <lineage>
        <taxon>Bacteria</taxon>
        <taxon>Bacillati</taxon>
        <taxon>Actinomycetota</taxon>
        <taxon>Actinomycetes</taxon>
        <taxon>Propionibacteriales</taxon>
        <taxon>Nocardioidaceae</taxon>
        <taxon>Nocardioides</taxon>
    </lineage>
</organism>
<proteinExistence type="predicted"/>
<comment type="caution">
    <text evidence="2">The sequence shown here is derived from an EMBL/GenBank/DDBJ whole genome shotgun (WGS) entry which is preliminary data.</text>
</comment>
<evidence type="ECO:0000256" key="1">
    <source>
        <dbReference type="SAM" id="Phobius"/>
    </source>
</evidence>
<protein>
    <submittedName>
        <fullName evidence="2">Uncharacterized protein</fullName>
    </submittedName>
</protein>
<accession>A0ABS2MBI2</accession>
<gene>
    <name evidence="2" type="ORF">JOE61_002334</name>
</gene>
<keyword evidence="3" id="KW-1185">Reference proteome</keyword>
<dbReference type="EMBL" id="JAFBBZ010000001">
    <property type="protein sequence ID" value="MBM7508520.1"/>
    <property type="molecule type" value="Genomic_DNA"/>
</dbReference>